<gene>
    <name evidence="1" type="ORF">SAMN02746091_00699</name>
</gene>
<accession>A0A1M4UMZ8</accession>
<evidence type="ECO:0000313" key="1">
    <source>
        <dbReference type="EMBL" id="SHE58027.1"/>
    </source>
</evidence>
<dbReference type="RefSeq" id="WP_027309456.1">
    <property type="nucleotide sequence ID" value="NZ_FQVG01000008.1"/>
</dbReference>
<keyword evidence="2" id="KW-1185">Reference proteome</keyword>
<name>A0A1M4UMZ8_9CLOT</name>
<reference evidence="2" key="1">
    <citation type="submission" date="2016-11" db="EMBL/GenBank/DDBJ databases">
        <authorList>
            <person name="Varghese N."/>
            <person name="Submissions S."/>
        </authorList>
    </citation>
    <scope>NUCLEOTIDE SEQUENCE [LARGE SCALE GENOMIC DNA]</scope>
    <source>
        <strain evidence="2">DSM 10124</strain>
    </source>
</reference>
<sequence>MVKRKTTLSDFDDIIKISEVKSKLEQASSEEKQLNILEEYIKYDNNLSKNKKILNKVYINHNKEIEIVYKRFF</sequence>
<evidence type="ECO:0000313" key="2">
    <source>
        <dbReference type="Proteomes" id="UP000184423"/>
    </source>
</evidence>
<dbReference type="Proteomes" id="UP000184423">
    <property type="component" value="Unassembled WGS sequence"/>
</dbReference>
<proteinExistence type="predicted"/>
<dbReference type="EMBL" id="FQVG01000008">
    <property type="protein sequence ID" value="SHE58027.1"/>
    <property type="molecule type" value="Genomic_DNA"/>
</dbReference>
<organism evidence="1 2">
    <name type="scientific">Caloramator proteoclasticus DSM 10124</name>
    <dbReference type="NCBI Taxonomy" id="1121262"/>
    <lineage>
        <taxon>Bacteria</taxon>
        <taxon>Bacillati</taxon>
        <taxon>Bacillota</taxon>
        <taxon>Clostridia</taxon>
        <taxon>Eubacteriales</taxon>
        <taxon>Clostridiaceae</taxon>
        <taxon>Caloramator</taxon>
    </lineage>
</organism>
<dbReference type="AlphaFoldDB" id="A0A1M4UMZ8"/>
<protein>
    <submittedName>
        <fullName evidence="1">Uncharacterized protein</fullName>
    </submittedName>
</protein>